<keyword evidence="3" id="KW-1185">Reference proteome</keyword>
<evidence type="ECO:0000256" key="1">
    <source>
        <dbReference type="ARBA" id="ARBA00022679"/>
    </source>
</evidence>
<accession>A0A261SJ39</accession>
<keyword evidence="1 2" id="KW-0808">Transferase</keyword>
<dbReference type="SUPFAM" id="SSF89796">
    <property type="entry name" value="CoA-transferase family III (CaiB/BaiF)"/>
    <property type="match status" value="1"/>
</dbReference>
<dbReference type="OrthoDB" id="5294844at2"/>
<evidence type="ECO:0000313" key="3">
    <source>
        <dbReference type="Proteomes" id="UP000216020"/>
    </source>
</evidence>
<dbReference type="InterPro" id="IPR044855">
    <property type="entry name" value="CoA-Trfase_III_dom3_sf"/>
</dbReference>
<dbReference type="Pfam" id="PF02515">
    <property type="entry name" value="CoA_transf_3"/>
    <property type="match status" value="1"/>
</dbReference>
<dbReference type="EMBL" id="NEVM01000001">
    <property type="protein sequence ID" value="OZI37175.1"/>
    <property type="molecule type" value="Genomic_DNA"/>
</dbReference>
<name>A0A261SJ39_9BORD</name>
<comment type="caution">
    <text evidence="2">The sequence shown here is derived from an EMBL/GenBank/DDBJ whole genome shotgun (WGS) entry which is preliminary data.</text>
</comment>
<dbReference type="Proteomes" id="UP000216020">
    <property type="component" value="Unassembled WGS sequence"/>
</dbReference>
<evidence type="ECO:0000313" key="2">
    <source>
        <dbReference type="EMBL" id="OZI37175.1"/>
    </source>
</evidence>
<dbReference type="PANTHER" id="PTHR48207">
    <property type="entry name" value="SUCCINATE--HYDROXYMETHYLGLUTARATE COA-TRANSFERASE"/>
    <property type="match status" value="1"/>
</dbReference>
<organism evidence="2 3">
    <name type="scientific">Bordetella genomosp. 10</name>
    <dbReference type="NCBI Taxonomy" id="1416804"/>
    <lineage>
        <taxon>Bacteria</taxon>
        <taxon>Pseudomonadati</taxon>
        <taxon>Pseudomonadota</taxon>
        <taxon>Betaproteobacteria</taxon>
        <taxon>Burkholderiales</taxon>
        <taxon>Alcaligenaceae</taxon>
        <taxon>Bordetella</taxon>
    </lineage>
</organism>
<dbReference type="Gene3D" id="3.30.1540.10">
    <property type="entry name" value="formyl-coa transferase, domain 3"/>
    <property type="match status" value="1"/>
</dbReference>
<proteinExistence type="predicted"/>
<gene>
    <name evidence="2" type="ORF">CAL29_01720</name>
</gene>
<dbReference type="AlphaFoldDB" id="A0A261SJ39"/>
<dbReference type="PANTHER" id="PTHR48207:SF3">
    <property type="entry name" value="SUCCINATE--HYDROXYMETHYLGLUTARATE COA-TRANSFERASE"/>
    <property type="match status" value="1"/>
</dbReference>
<dbReference type="InterPro" id="IPR003673">
    <property type="entry name" value="CoA-Trfase_fam_III"/>
</dbReference>
<reference evidence="3" key="1">
    <citation type="submission" date="2017-05" db="EMBL/GenBank/DDBJ databases">
        <title>Complete and WGS of Bordetella genogroups.</title>
        <authorList>
            <person name="Spilker T."/>
            <person name="Lipuma J."/>
        </authorList>
    </citation>
    <scope>NUCLEOTIDE SEQUENCE [LARGE SCALE GENOMIC DNA]</scope>
    <source>
        <strain evidence="3">AU16122</strain>
    </source>
</reference>
<sequence length="413" mass="44972">MTPTIQNTGALSHIRVLDLSRILAGPWATQNLADLGAEVIKVERPGVGDDTRGWGPPWIRDDNGEYTNDSTYYAAANRGKKSITVDIASEEGQKLIRELAAISDVLVENYKIGDLKRYGLDYESLAAINPRLVYCSITGYGQTGPSSHKPGYDFVFQAQGGLMSITGERDDLPGGGAQKVGIAIADVMTGMYSSIAILAALNHREVSGRGQYIDMALLDCLVALGGNQVTGYFSSGKVPFRYGNAHASLVPYQVFQTSDGDMVVAVGNDQQWQKYCEGIERPDLASDARWTKVTGRITGRETLIPELARTMRTRTSAQWIARLEALGVPCGRINDYKQVFEDPQVVHRGLRVDMPTEDGGTVSTIASPLRLTGTPVQYKLPPPKLGSSTEDLLKQLLNKSDKEIAAYREAKVI</sequence>
<dbReference type="InterPro" id="IPR023606">
    <property type="entry name" value="CoA-Trfase_III_dom_1_sf"/>
</dbReference>
<dbReference type="GO" id="GO:0008410">
    <property type="term" value="F:CoA-transferase activity"/>
    <property type="evidence" value="ECO:0007669"/>
    <property type="project" value="TreeGrafter"/>
</dbReference>
<dbReference type="Gene3D" id="3.40.50.10540">
    <property type="entry name" value="Crotonobetainyl-coa:carnitine coa-transferase, domain 1"/>
    <property type="match status" value="1"/>
</dbReference>
<protein>
    <submittedName>
        <fullName evidence="2">CoA transferase</fullName>
    </submittedName>
</protein>
<dbReference type="RefSeq" id="WP_094851282.1">
    <property type="nucleotide sequence ID" value="NZ_NEVM01000001.1"/>
</dbReference>
<dbReference type="InterPro" id="IPR050483">
    <property type="entry name" value="CoA-transferase_III_domain"/>
</dbReference>